<organism evidence="1 2">
    <name type="scientific">Candidatus Egerieicola pullicola</name>
    <dbReference type="NCBI Taxonomy" id="2840775"/>
    <lineage>
        <taxon>Bacteria</taxon>
        <taxon>Bacillati</taxon>
        <taxon>Bacillota</taxon>
        <taxon>Clostridia</taxon>
        <taxon>Eubacteriales</taxon>
        <taxon>Oscillospiraceae</taxon>
        <taxon>Oscillospiraceae incertae sedis</taxon>
        <taxon>Candidatus Egerieicola</taxon>
    </lineage>
</organism>
<evidence type="ECO:0000313" key="1">
    <source>
        <dbReference type="EMBL" id="HIR41516.1"/>
    </source>
</evidence>
<proteinExistence type="predicted"/>
<dbReference type="Proteomes" id="UP000886749">
    <property type="component" value="Unassembled WGS sequence"/>
</dbReference>
<gene>
    <name evidence="1" type="ORF">IAB36_06800</name>
</gene>
<comment type="caution">
    <text evidence="1">The sequence shown here is derived from an EMBL/GenBank/DDBJ whole genome shotgun (WGS) entry which is preliminary data.</text>
</comment>
<accession>A0A9D1ALR0</accession>
<evidence type="ECO:0000313" key="2">
    <source>
        <dbReference type="Proteomes" id="UP000886749"/>
    </source>
</evidence>
<dbReference type="EMBL" id="DVGY01000153">
    <property type="protein sequence ID" value="HIR41516.1"/>
    <property type="molecule type" value="Genomic_DNA"/>
</dbReference>
<sequence>MKLPEGPALDRLLAQAGKALNTSPEALKAKIDSGKLDQIAAKMTPAQSKLFGQLLQNPKLAEKMMQSPKAQEMMKKYWK</sequence>
<name>A0A9D1ALR0_9FIRM</name>
<protein>
    <submittedName>
        <fullName evidence="1">Uncharacterized protein</fullName>
    </submittedName>
</protein>
<reference evidence="1" key="1">
    <citation type="submission" date="2020-10" db="EMBL/GenBank/DDBJ databases">
        <authorList>
            <person name="Gilroy R."/>
        </authorList>
    </citation>
    <scope>NUCLEOTIDE SEQUENCE</scope>
    <source>
        <strain evidence="1">CHK184-25365</strain>
    </source>
</reference>
<reference evidence="1" key="2">
    <citation type="journal article" date="2021" name="PeerJ">
        <title>Extensive microbial diversity within the chicken gut microbiome revealed by metagenomics and culture.</title>
        <authorList>
            <person name="Gilroy R."/>
            <person name="Ravi A."/>
            <person name="Getino M."/>
            <person name="Pursley I."/>
            <person name="Horton D.L."/>
            <person name="Alikhan N.F."/>
            <person name="Baker D."/>
            <person name="Gharbi K."/>
            <person name="Hall N."/>
            <person name="Watson M."/>
            <person name="Adriaenssens E.M."/>
            <person name="Foster-Nyarko E."/>
            <person name="Jarju S."/>
            <person name="Secka A."/>
            <person name="Antonio M."/>
            <person name="Oren A."/>
            <person name="Chaudhuri R.R."/>
            <person name="La Ragione R."/>
            <person name="Hildebrand F."/>
            <person name="Pallen M.J."/>
        </authorList>
    </citation>
    <scope>NUCLEOTIDE SEQUENCE</scope>
    <source>
        <strain evidence="1">CHK184-25365</strain>
    </source>
</reference>
<dbReference type="AlphaFoldDB" id="A0A9D1ALR0"/>